<feature type="region of interest" description="Disordered" evidence="1">
    <location>
        <begin position="133"/>
        <end position="159"/>
    </location>
</feature>
<evidence type="ECO:0000256" key="1">
    <source>
        <dbReference type="SAM" id="MobiDB-lite"/>
    </source>
</evidence>
<reference evidence="2 3" key="1">
    <citation type="journal article" date="2022" name="bioRxiv">
        <title>Genomics of Preaxostyla Flagellates Illuminates Evolutionary Transitions and the Path Towards Mitochondrial Loss.</title>
        <authorList>
            <person name="Novak L.V.F."/>
            <person name="Treitli S.C."/>
            <person name="Pyrih J."/>
            <person name="Halakuc P."/>
            <person name="Pipaliya S.V."/>
            <person name="Vacek V."/>
            <person name="Brzon O."/>
            <person name="Soukal P."/>
            <person name="Eme L."/>
            <person name="Dacks J.B."/>
            <person name="Karnkowska A."/>
            <person name="Elias M."/>
            <person name="Hampl V."/>
        </authorList>
    </citation>
    <scope>NUCLEOTIDE SEQUENCE [LARGE SCALE GENOMIC DNA]</scope>
    <source>
        <strain evidence="2">NAU3</strain>
        <tissue evidence="2">Gut</tissue>
    </source>
</reference>
<evidence type="ECO:0000313" key="3">
    <source>
        <dbReference type="Proteomes" id="UP001281761"/>
    </source>
</evidence>
<dbReference type="EMBL" id="JARBJD010000014">
    <property type="protein sequence ID" value="KAK2961737.1"/>
    <property type="molecule type" value="Genomic_DNA"/>
</dbReference>
<keyword evidence="3" id="KW-1185">Reference proteome</keyword>
<proteinExistence type="predicted"/>
<accession>A0ABQ9YD89</accession>
<dbReference type="Proteomes" id="UP001281761">
    <property type="component" value="Unassembled WGS sequence"/>
</dbReference>
<sequence>MELATSSLWASMEDCTMKGDAAQPDSSLFAPQLDKEQSMCVVDTAMKQFTVSIVGSRLMPCGLFLEVFEFPSESNADIKSVEIELKHTSSDTEVTLVIDQEKIATLDQKHELRCRLKFGKNLRTTDWFTFSAAQIDDPEPPEPEPEKPKFSQTPLGKAL</sequence>
<feature type="compositionally biased region" description="Polar residues" evidence="1">
    <location>
        <begin position="150"/>
        <end position="159"/>
    </location>
</feature>
<gene>
    <name evidence="2" type="ORF">BLNAU_3174</name>
</gene>
<name>A0ABQ9YD89_9EUKA</name>
<organism evidence="2 3">
    <name type="scientific">Blattamonas nauphoetae</name>
    <dbReference type="NCBI Taxonomy" id="2049346"/>
    <lineage>
        <taxon>Eukaryota</taxon>
        <taxon>Metamonada</taxon>
        <taxon>Preaxostyla</taxon>
        <taxon>Oxymonadida</taxon>
        <taxon>Blattamonas</taxon>
    </lineage>
</organism>
<evidence type="ECO:0000313" key="2">
    <source>
        <dbReference type="EMBL" id="KAK2961737.1"/>
    </source>
</evidence>
<protein>
    <submittedName>
        <fullName evidence="2">Uncharacterized protein</fullName>
    </submittedName>
</protein>
<comment type="caution">
    <text evidence="2">The sequence shown here is derived from an EMBL/GenBank/DDBJ whole genome shotgun (WGS) entry which is preliminary data.</text>
</comment>